<name>A0A6J7AJ86_9ZZZZ</name>
<gene>
    <name evidence="2" type="ORF">UFOPK2359_00994</name>
    <name evidence="3" type="ORF">UFOPK3167_01221</name>
</gene>
<sequence length="144" mass="15154">MAVLALVLCTAVNSIGPAYADATPSPTSDSQSIMALYKAALSNYLAQMKLRDLQRMKINQIFMSSVNDANRTAKSALRSAKTPTAKSEVLAVQKAAIALANSVRDAAILAMGQPPIEPVKPTNGLQALDKRKIKSAKATPTPSS</sequence>
<dbReference type="AlphaFoldDB" id="A0A6J7AJ86"/>
<reference evidence="3" key="1">
    <citation type="submission" date="2020-05" db="EMBL/GenBank/DDBJ databases">
        <authorList>
            <person name="Chiriac C."/>
            <person name="Salcher M."/>
            <person name="Ghai R."/>
            <person name="Kavagutti S V."/>
        </authorList>
    </citation>
    <scope>NUCLEOTIDE SEQUENCE</scope>
</reference>
<feature type="region of interest" description="Disordered" evidence="1">
    <location>
        <begin position="113"/>
        <end position="144"/>
    </location>
</feature>
<evidence type="ECO:0000256" key="1">
    <source>
        <dbReference type="SAM" id="MobiDB-lite"/>
    </source>
</evidence>
<protein>
    <submittedName>
        <fullName evidence="3">Unannotated protein</fullName>
    </submittedName>
</protein>
<dbReference type="EMBL" id="CAFABF010000090">
    <property type="protein sequence ID" value="CAB4832863.1"/>
    <property type="molecule type" value="Genomic_DNA"/>
</dbReference>
<dbReference type="EMBL" id="CAEZXG010000072">
    <property type="protein sequence ID" value="CAB4686478.1"/>
    <property type="molecule type" value="Genomic_DNA"/>
</dbReference>
<evidence type="ECO:0000313" key="3">
    <source>
        <dbReference type="EMBL" id="CAB4832863.1"/>
    </source>
</evidence>
<accession>A0A6J7AJ86</accession>
<organism evidence="3">
    <name type="scientific">freshwater metagenome</name>
    <dbReference type="NCBI Taxonomy" id="449393"/>
    <lineage>
        <taxon>unclassified sequences</taxon>
        <taxon>metagenomes</taxon>
        <taxon>ecological metagenomes</taxon>
    </lineage>
</organism>
<evidence type="ECO:0000313" key="2">
    <source>
        <dbReference type="EMBL" id="CAB4686478.1"/>
    </source>
</evidence>
<proteinExistence type="predicted"/>